<dbReference type="InterPro" id="IPR039331">
    <property type="entry name" value="PAPs-like"/>
</dbReference>
<dbReference type="EMBL" id="HBIJ01012254">
    <property type="protein sequence ID" value="CAE0367596.1"/>
    <property type="molecule type" value="Transcribed_RNA"/>
</dbReference>
<dbReference type="Gene3D" id="3.60.21.10">
    <property type="match status" value="1"/>
</dbReference>
<accession>A0A7S3JWM7</accession>
<comment type="similarity">
    <text evidence="4">Belongs to the metallophosphoesterase superfamily. Purple acid phosphatase family.</text>
</comment>
<evidence type="ECO:0000259" key="6">
    <source>
        <dbReference type="Pfam" id="PF00149"/>
    </source>
</evidence>
<dbReference type="SUPFAM" id="SSF49363">
    <property type="entry name" value="Purple acid phosphatase, N-terminal domain"/>
    <property type="match status" value="1"/>
</dbReference>
<dbReference type="Pfam" id="PF14008">
    <property type="entry name" value="Metallophos_C"/>
    <property type="match status" value="1"/>
</dbReference>
<dbReference type="InterPro" id="IPR029052">
    <property type="entry name" value="Metallo-depent_PP-like"/>
</dbReference>
<sequence length="507" mass="57514">MIVTWAMNSSSSSVVRYWRRKLGEDSDESIAFPYWIRQYNVSQGVRIVHDYVSPWFYSAKLGPLQKGSFYEYQIDNGTRHFFETISEEKYPITVAILGDVGQTNFSKETFNELEQYEPRPKSVLLLGDLSYADGELDRWDSYERLAEKAFAEIPVAVLPGNHECEVDSTGNAFTSYRNRYPPSGIEAPEIIAPGNFDYSEYDAIFHYDFGASFYAYTLGPVKVIALNTYVRANAGSRQQAFLERELACTDRSVTPWIIIGMHAPWYSTNAKHRADTELNTANHRAGLEDIIAQGGVAFVFAGHVHAYERSHAVCQNELDNKCPVYITVGDGGNRELLYDAWPFANKYEPWSAYRNGTRYGFGVIDFHSDYRATWKWLPNDFNGEPRDSIEITNPYFATVPEQSFSLSPEFTFDCQANLVHEVNRRAAFSSANNYDSTPDKGKSIKSRQMLLIGIFCCLLFIVIATTFHAFHNAVDHPHFSVLTNSELELVPSSTTTYPKSEQESALV</sequence>
<organism evidence="8">
    <name type="scientific">Aureoumbra lagunensis</name>
    <dbReference type="NCBI Taxonomy" id="44058"/>
    <lineage>
        <taxon>Eukaryota</taxon>
        <taxon>Sar</taxon>
        <taxon>Stramenopiles</taxon>
        <taxon>Ochrophyta</taxon>
        <taxon>Pelagophyceae</taxon>
        <taxon>Pelagomonadales</taxon>
        <taxon>Aureoumbra</taxon>
    </lineage>
</organism>
<evidence type="ECO:0000256" key="5">
    <source>
        <dbReference type="SAM" id="Phobius"/>
    </source>
</evidence>
<dbReference type="SUPFAM" id="SSF56300">
    <property type="entry name" value="Metallo-dependent phosphatases"/>
    <property type="match status" value="1"/>
</dbReference>
<dbReference type="InterPro" id="IPR004843">
    <property type="entry name" value="Calcineurin-like_PHP"/>
</dbReference>
<keyword evidence="3" id="KW-0325">Glycoprotein</keyword>
<gene>
    <name evidence="8" type="ORF">ALAG00032_LOCUS8353</name>
</gene>
<dbReference type="InterPro" id="IPR008963">
    <property type="entry name" value="Purple_acid_Pase-like_N"/>
</dbReference>
<keyword evidence="2 4" id="KW-0378">Hydrolase</keyword>
<evidence type="ECO:0000256" key="1">
    <source>
        <dbReference type="ARBA" id="ARBA00022729"/>
    </source>
</evidence>
<feature type="domain" description="Purple acid phosphatase C-terminal" evidence="7">
    <location>
        <begin position="323"/>
        <end position="387"/>
    </location>
</feature>
<proteinExistence type="inferred from homology"/>
<evidence type="ECO:0000256" key="3">
    <source>
        <dbReference type="ARBA" id="ARBA00023180"/>
    </source>
</evidence>
<evidence type="ECO:0000256" key="4">
    <source>
        <dbReference type="RuleBase" id="RU361203"/>
    </source>
</evidence>
<comment type="catalytic activity">
    <reaction evidence="4">
        <text>a phosphate monoester + H2O = an alcohol + phosphate</text>
        <dbReference type="Rhea" id="RHEA:15017"/>
        <dbReference type="ChEBI" id="CHEBI:15377"/>
        <dbReference type="ChEBI" id="CHEBI:30879"/>
        <dbReference type="ChEBI" id="CHEBI:43474"/>
        <dbReference type="ChEBI" id="CHEBI:67140"/>
        <dbReference type="EC" id="3.1.3.2"/>
    </reaction>
</comment>
<dbReference type="CDD" id="cd00839">
    <property type="entry name" value="MPP_PAPs"/>
    <property type="match status" value="1"/>
</dbReference>
<reference evidence="8" key="1">
    <citation type="submission" date="2021-01" db="EMBL/GenBank/DDBJ databases">
        <authorList>
            <person name="Corre E."/>
            <person name="Pelletier E."/>
            <person name="Niang G."/>
            <person name="Scheremetjew M."/>
            <person name="Finn R."/>
            <person name="Kale V."/>
            <person name="Holt S."/>
            <person name="Cochrane G."/>
            <person name="Meng A."/>
            <person name="Brown T."/>
            <person name="Cohen L."/>
        </authorList>
    </citation>
    <scope>NUCLEOTIDE SEQUENCE</scope>
    <source>
        <strain evidence="8">CCMP1510</strain>
    </source>
</reference>
<dbReference type="Pfam" id="PF00149">
    <property type="entry name" value="Metallophos"/>
    <property type="match status" value="1"/>
</dbReference>
<evidence type="ECO:0000256" key="2">
    <source>
        <dbReference type="ARBA" id="ARBA00022801"/>
    </source>
</evidence>
<name>A0A7S3JWM7_9STRA</name>
<dbReference type="PANTHER" id="PTHR22953">
    <property type="entry name" value="ACID PHOSPHATASE RELATED"/>
    <property type="match status" value="1"/>
</dbReference>
<evidence type="ECO:0000313" key="8">
    <source>
        <dbReference type="EMBL" id="CAE0367596.1"/>
    </source>
</evidence>
<feature type="domain" description="Calcineurin-like phosphoesterase" evidence="6">
    <location>
        <begin position="93"/>
        <end position="307"/>
    </location>
</feature>
<dbReference type="AlphaFoldDB" id="A0A7S3JWM7"/>
<keyword evidence="5" id="KW-0812">Transmembrane</keyword>
<keyword evidence="5" id="KW-0472">Membrane</keyword>
<dbReference type="EC" id="3.1.3.2" evidence="4"/>
<dbReference type="GO" id="GO:0046872">
    <property type="term" value="F:metal ion binding"/>
    <property type="evidence" value="ECO:0007669"/>
    <property type="project" value="InterPro"/>
</dbReference>
<dbReference type="GO" id="GO:0003993">
    <property type="term" value="F:acid phosphatase activity"/>
    <property type="evidence" value="ECO:0007669"/>
    <property type="project" value="UniProtKB-EC"/>
</dbReference>
<dbReference type="InterPro" id="IPR025733">
    <property type="entry name" value="PAPs_C"/>
</dbReference>
<keyword evidence="1" id="KW-0732">Signal</keyword>
<dbReference type="InterPro" id="IPR041792">
    <property type="entry name" value="MPP_PAP"/>
</dbReference>
<keyword evidence="5" id="KW-1133">Transmembrane helix</keyword>
<protein>
    <recommendedName>
        <fullName evidence="4">Purple acid phosphatase</fullName>
        <ecNumber evidence="4">3.1.3.2</ecNumber>
    </recommendedName>
</protein>
<evidence type="ECO:0000259" key="7">
    <source>
        <dbReference type="Pfam" id="PF14008"/>
    </source>
</evidence>
<feature type="transmembrane region" description="Helical" evidence="5">
    <location>
        <begin position="450"/>
        <end position="470"/>
    </location>
</feature>
<dbReference type="PANTHER" id="PTHR22953:SF153">
    <property type="entry name" value="PURPLE ACID PHOSPHATASE"/>
    <property type="match status" value="1"/>
</dbReference>